<proteinExistence type="predicted"/>
<accession>A0A2H0BUJ0</accession>
<evidence type="ECO:0000313" key="1">
    <source>
        <dbReference type="EMBL" id="PIP61357.1"/>
    </source>
</evidence>
<sequence>MGFKLRPVSVSPEFCAEYSEPECSNTAYIIPEHNNPLGEHCLGSNQLIRLTLLERQAGIDERLIGSSIEPLVAKCGFCGQLSDEIIPSL</sequence>
<evidence type="ECO:0000313" key="2">
    <source>
        <dbReference type="Proteomes" id="UP000231246"/>
    </source>
</evidence>
<gene>
    <name evidence="1" type="ORF">COW99_04410</name>
</gene>
<dbReference type="Proteomes" id="UP000231246">
    <property type="component" value="Unassembled WGS sequence"/>
</dbReference>
<protein>
    <submittedName>
        <fullName evidence="1">Uncharacterized protein</fullName>
    </submittedName>
</protein>
<dbReference type="EMBL" id="PCTA01000028">
    <property type="protein sequence ID" value="PIP61357.1"/>
    <property type="molecule type" value="Genomic_DNA"/>
</dbReference>
<comment type="caution">
    <text evidence="1">The sequence shown here is derived from an EMBL/GenBank/DDBJ whole genome shotgun (WGS) entry which is preliminary data.</text>
</comment>
<name>A0A2H0BUJ0_9BACT</name>
<reference evidence="1 2" key="1">
    <citation type="submission" date="2017-09" db="EMBL/GenBank/DDBJ databases">
        <title>Depth-based differentiation of microbial function through sediment-hosted aquifers and enrichment of novel symbionts in the deep terrestrial subsurface.</title>
        <authorList>
            <person name="Probst A.J."/>
            <person name="Ladd B."/>
            <person name="Jarett J.K."/>
            <person name="Geller-Mcgrath D.E."/>
            <person name="Sieber C.M."/>
            <person name="Emerson J.B."/>
            <person name="Anantharaman K."/>
            <person name="Thomas B.C."/>
            <person name="Malmstrom R."/>
            <person name="Stieglmeier M."/>
            <person name="Klingl A."/>
            <person name="Woyke T."/>
            <person name="Ryan C.M."/>
            <person name="Banfield J.F."/>
        </authorList>
    </citation>
    <scope>NUCLEOTIDE SEQUENCE [LARGE SCALE GENOMIC DNA]</scope>
    <source>
        <strain evidence="1">CG22_combo_CG10-13_8_21_14_all_38_20</strain>
    </source>
</reference>
<organism evidence="1 2">
    <name type="scientific">Candidatus Roizmanbacteria bacterium CG22_combo_CG10-13_8_21_14_all_38_20</name>
    <dbReference type="NCBI Taxonomy" id="1974862"/>
    <lineage>
        <taxon>Bacteria</taxon>
        <taxon>Candidatus Roizmaniibacteriota</taxon>
    </lineage>
</organism>
<dbReference type="AlphaFoldDB" id="A0A2H0BUJ0"/>